<evidence type="ECO:0000256" key="1">
    <source>
        <dbReference type="ARBA" id="ARBA00022679"/>
    </source>
</evidence>
<dbReference type="HAMAP" id="MF_01589">
    <property type="entry name" value="Cx_SAM_synthase"/>
    <property type="match status" value="1"/>
</dbReference>
<dbReference type="AlphaFoldDB" id="A0A2S0VSQ3"/>
<dbReference type="EMBL" id="CP026604">
    <property type="protein sequence ID" value="AWB67239.1"/>
    <property type="molecule type" value="Genomic_DNA"/>
</dbReference>
<accession>A0A2S0VSQ3</accession>
<dbReference type="GO" id="GO:1904047">
    <property type="term" value="F:S-adenosyl-L-methionine binding"/>
    <property type="evidence" value="ECO:0007669"/>
    <property type="project" value="UniProtKB-UniRule"/>
</dbReference>
<sequence>MSQPDNIYSQPLEQVRDFVFDKAVVDVFSDMILRSVPGYQTIISTIGHLAQVHCQDNSNVYDLGCSLGTATLAMRRTIKANNVEIIAVDKSADMVEKCRLHLQGYKSPFPTQVLCDDILNIDINNASIVILNFTLQFLQPADRQQLINRIYQGLKPGGLLVLSEKLKFVDQPCHDLIDELHLDFKRAHGYSELEISQKRAAIENVMRIDDLSAHYQRFKNAGFNHYQQWYQCFNFASMVAIK</sequence>
<dbReference type="Pfam" id="PF13649">
    <property type="entry name" value="Methyltransf_25"/>
    <property type="match status" value="1"/>
</dbReference>
<organism evidence="6 7">
    <name type="scientific">Saccharobesus litoralis</name>
    <dbReference type="NCBI Taxonomy" id="2172099"/>
    <lineage>
        <taxon>Bacteria</taxon>
        <taxon>Pseudomonadati</taxon>
        <taxon>Pseudomonadota</taxon>
        <taxon>Gammaproteobacteria</taxon>
        <taxon>Alteromonadales</taxon>
        <taxon>Alteromonadaceae</taxon>
        <taxon>Saccharobesus</taxon>
    </lineage>
</organism>
<dbReference type="KEGG" id="cate:C2869_12670"/>
<feature type="binding site" evidence="3">
    <location>
        <position position="199"/>
    </location>
    <ligand>
        <name>S-adenosyl-L-methionine</name>
        <dbReference type="ChEBI" id="CHEBI:59789"/>
    </ligand>
</feature>
<gene>
    <name evidence="3" type="primary">cmoA</name>
    <name evidence="6" type="ORF">C2869_12670</name>
</gene>
<protein>
    <recommendedName>
        <fullName evidence="3">Carboxy-S-adenosyl-L-methionine synthase</fullName>
        <shortName evidence="3">Cx-SAM synthase</shortName>
        <ecNumber evidence="3">2.1.3.-</ecNumber>
    </recommendedName>
</protein>
<dbReference type="PANTHER" id="PTHR43861">
    <property type="entry name" value="TRANS-ACONITATE 2-METHYLTRANSFERASE-RELATED"/>
    <property type="match status" value="1"/>
</dbReference>
<evidence type="ECO:0000313" key="7">
    <source>
        <dbReference type="Proteomes" id="UP000244441"/>
    </source>
</evidence>
<evidence type="ECO:0000256" key="4">
    <source>
        <dbReference type="PIRSR" id="PIRSR006325-1"/>
    </source>
</evidence>
<dbReference type="OrthoDB" id="9779941at2"/>
<dbReference type="GO" id="GO:0002098">
    <property type="term" value="P:tRNA wobble uridine modification"/>
    <property type="evidence" value="ECO:0007669"/>
    <property type="project" value="InterPro"/>
</dbReference>
<dbReference type="RefSeq" id="WP_108603286.1">
    <property type="nucleotide sequence ID" value="NZ_CP026604.1"/>
</dbReference>
<dbReference type="CDD" id="cd02440">
    <property type="entry name" value="AdoMet_MTases"/>
    <property type="match status" value="1"/>
</dbReference>
<name>A0A2S0VSQ3_9ALTE</name>
<proteinExistence type="inferred from homology"/>
<comment type="function">
    <text evidence="3">Catalyzes the conversion of S-adenosyl-L-methionine (SAM) to carboxy-S-adenosyl-L-methionine (Cx-SAM).</text>
</comment>
<evidence type="ECO:0000313" key="6">
    <source>
        <dbReference type="EMBL" id="AWB67239.1"/>
    </source>
</evidence>
<evidence type="ECO:0000256" key="2">
    <source>
        <dbReference type="ARBA" id="ARBA00022691"/>
    </source>
</evidence>
<dbReference type="EC" id="2.1.3.-" evidence="3"/>
<keyword evidence="7" id="KW-1185">Reference proteome</keyword>
<dbReference type="Proteomes" id="UP000244441">
    <property type="component" value="Chromosome"/>
</dbReference>
<dbReference type="SUPFAM" id="SSF53335">
    <property type="entry name" value="S-adenosyl-L-methionine-dependent methyltransferases"/>
    <property type="match status" value="1"/>
</dbReference>
<feature type="binding site" evidence="3 4">
    <location>
        <begin position="64"/>
        <end position="66"/>
    </location>
    <ligand>
        <name>S-adenosyl-L-methionine</name>
        <dbReference type="ChEBI" id="CHEBI:59789"/>
    </ligand>
</feature>
<comment type="similarity">
    <text evidence="3">Belongs to the class I-like SAM-binding methyltransferase superfamily. Cx-SAM synthase family.</text>
</comment>
<feature type="binding site" evidence="3 4">
    <location>
        <begin position="117"/>
        <end position="118"/>
    </location>
    <ligand>
        <name>S-adenosyl-L-methionine</name>
        <dbReference type="ChEBI" id="CHEBI:59789"/>
    </ligand>
</feature>
<dbReference type="NCBIfam" id="NF011995">
    <property type="entry name" value="PRK15451.1"/>
    <property type="match status" value="1"/>
</dbReference>
<feature type="binding site" evidence="3 4">
    <location>
        <position position="132"/>
    </location>
    <ligand>
        <name>S-adenosyl-L-methionine</name>
        <dbReference type="ChEBI" id="CHEBI:59789"/>
    </ligand>
</feature>
<keyword evidence="2 3" id="KW-0949">S-adenosyl-L-methionine</keyword>
<dbReference type="GO" id="GO:0016743">
    <property type="term" value="F:carboxyl- or carbamoyltransferase activity"/>
    <property type="evidence" value="ECO:0007669"/>
    <property type="project" value="UniProtKB-UniRule"/>
</dbReference>
<feature type="domain" description="Methyltransferase" evidence="5">
    <location>
        <begin position="60"/>
        <end position="158"/>
    </location>
</feature>
<dbReference type="Gene3D" id="3.40.50.150">
    <property type="entry name" value="Vaccinia Virus protein VP39"/>
    <property type="match status" value="1"/>
</dbReference>
<dbReference type="InterPro" id="IPR005271">
    <property type="entry name" value="CmoA"/>
</dbReference>
<comment type="catalytic activity">
    <reaction evidence="3">
        <text>prephenate + S-adenosyl-L-methionine = carboxy-S-adenosyl-L-methionine + 3-phenylpyruvate + H2O</text>
        <dbReference type="Rhea" id="RHEA:51692"/>
        <dbReference type="ChEBI" id="CHEBI:15377"/>
        <dbReference type="ChEBI" id="CHEBI:18005"/>
        <dbReference type="ChEBI" id="CHEBI:29934"/>
        <dbReference type="ChEBI" id="CHEBI:59789"/>
        <dbReference type="ChEBI" id="CHEBI:134278"/>
    </reaction>
</comment>
<comment type="subunit">
    <text evidence="3">Homodimer.</text>
</comment>
<comment type="caution">
    <text evidence="3">Lacks conserved residue(s) required for the propagation of feature annotation.</text>
</comment>
<dbReference type="PIRSF" id="PIRSF006325">
    <property type="entry name" value="MeTrfase_bac"/>
    <property type="match status" value="1"/>
</dbReference>
<dbReference type="NCBIfam" id="TIGR00740">
    <property type="entry name" value="carboxy-S-adenosyl-L-methionine synthase CmoA"/>
    <property type="match status" value="1"/>
</dbReference>
<dbReference type="InterPro" id="IPR041698">
    <property type="entry name" value="Methyltransf_25"/>
</dbReference>
<dbReference type="InterPro" id="IPR029063">
    <property type="entry name" value="SAM-dependent_MTases_sf"/>
</dbReference>
<evidence type="ECO:0000256" key="3">
    <source>
        <dbReference type="HAMAP-Rule" id="MF_01589"/>
    </source>
</evidence>
<reference evidence="6 7" key="1">
    <citation type="submission" date="2018-01" db="EMBL/GenBank/DDBJ databases">
        <title>Genome sequence of a Cantenovulum-like bacteria.</title>
        <authorList>
            <person name="Tan W.R."/>
            <person name="Lau N.-S."/>
            <person name="Go F."/>
            <person name="Amirul A.-A.A."/>
        </authorList>
    </citation>
    <scope>NUCLEOTIDE SEQUENCE [LARGE SCALE GENOMIC DNA]</scope>
    <source>
        <strain evidence="6 7">CCB-QB4</strain>
    </source>
</reference>
<dbReference type="PANTHER" id="PTHR43861:SF2">
    <property type="entry name" value="CARBOXY-S-ADENOSYL-L-METHIONINE SYNTHASE"/>
    <property type="match status" value="1"/>
</dbReference>
<keyword evidence="1 3" id="KW-0808">Transferase</keyword>
<evidence type="ECO:0000259" key="5">
    <source>
        <dbReference type="Pfam" id="PF13649"/>
    </source>
</evidence>
<feature type="binding site" evidence="3 4">
    <location>
        <position position="39"/>
    </location>
    <ligand>
        <name>S-adenosyl-L-methionine</name>
        <dbReference type="ChEBI" id="CHEBI:59789"/>
    </ligand>
</feature>